<dbReference type="InterPro" id="IPR003156">
    <property type="entry name" value="DHHA1_dom"/>
</dbReference>
<gene>
    <name evidence="3" type="ordered locus">WS2010</name>
</gene>
<dbReference type="PANTHER" id="PTHR47618:SF1">
    <property type="entry name" value="BIFUNCTIONAL OLIGORIBONUCLEASE AND PAP PHOSPHATASE NRNA"/>
    <property type="match status" value="1"/>
</dbReference>
<keyword evidence="4" id="KW-1185">Reference proteome</keyword>
<evidence type="ECO:0000313" key="4">
    <source>
        <dbReference type="Proteomes" id="UP000000422"/>
    </source>
</evidence>
<evidence type="ECO:0000259" key="1">
    <source>
        <dbReference type="Pfam" id="PF01368"/>
    </source>
</evidence>
<dbReference type="STRING" id="273121.WS2010"/>
<dbReference type="Pfam" id="PF02272">
    <property type="entry name" value="DHHA1"/>
    <property type="match status" value="1"/>
</dbReference>
<dbReference type="Gene3D" id="3.90.1640.10">
    <property type="entry name" value="inorganic pyrophosphatase (n-terminal core)"/>
    <property type="match status" value="1"/>
</dbReference>
<dbReference type="RefSeq" id="WP_011139794.1">
    <property type="nucleotide sequence ID" value="NC_005090.1"/>
</dbReference>
<dbReference type="Proteomes" id="UP000000422">
    <property type="component" value="Chromosome"/>
</dbReference>
<dbReference type="PANTHER" id="PTHR47618">
    <property type="entry name" value="BIFUNCTIONAL OLIGORIBONUCLEASE AND PAP PHOSPHATASE NRNA"/>
    <property type="match status" value="1"/>
</dbReference>
<dbReference type="InterPro" id="IPR051319">
    <property type="entry name" value="Oligoribo/pAp-PDE_c-di-AMP_PDE"/>
</dbReference>
<reference evidence="3 4" key="1">
    <citation type="journal article" date="2003" name="Proc. Natl. Acad. Sci. U.S.A.">
        <title>Complete genome sequence and analysis of Wolinella succinogenes.</title>
        <authorList>
            <person name="Baar C."/>
            <person name="Eppinger M."/>
            <person name="Raddatz G."/>
            <person name="Simon JM."/>
            <person name="Lanz C."/>
            <person name="Klimmek O."/>
            <person name="Nandakumar R."/>
            <person name="Gross R."/>
            <person name="Rosinus A."/>
            <person name="Keller H."/>
            <person name="Jagtap P."/>
            <person name="Linke B."/>
            <person name="Meyer F."/>
            <person name="Lederer H."/>
            <person name="Schuster S.C."/>
        </authorList>
    </citation>
    <scope>NUCLEOTIDE SEQUENCE [LARGE SCALE GENOMIC DNA]</scope>
    <source>
        <strain evidence="4">ATCC 29543 / DSM 1740 / CCUG 13145 / JCM 31913 / LMG 7466 / NCTC 11488 / FDC 602W</strain>
    </source>
</reference>
<dbReference type="InterPro" id="IPR038763">
    <property type="entry name" value="DHH_sf"/>
</dbReference>
<name>Q7MQU4_WOLSU</name>
<dbReference type="AlphaFoldDB" id="Q7MQU4"/>
<dbReference type="HOGENOM" id="CLU_039720_0_1_7"/>
<accession>Q7MQU4</accession>
<organism evidence="4">
    <name type="scientific">Wolinella succinogenes (strain ATCC 29543 / DSM 1740 / CCUG 13145 / JCM 31913 / LMG 7466 / NCTC 11488 / FDC 602W)</name>
    <name type="common">Vibrio succinogenes</name>
    <dbReference type="NCBI Taxonomy" id="273121"/>
    <lineage>
        <taxon>Bacteria</taxon>
        <taxon>Pseudomonadati</taxon>
        <taxon>Campylobacterota</taxon>
        <taxon>Epsilonproteobacteria</taxon>
        <taxon>Campylobacterales</taxon>
        <taxon>Helicobacteraceae</taxon>
        <taxon>Wolinella</taxon>
    </lineage>
</organism>
<dbReference type="SUPFAM" id="SSF64182">
    <property type="entry name" value="DHH phosphoesterases"/>
    <property type="match status" value="1"/>
</dbReference>
<dbReference type="Pfam" id="PF01368">
    <property type="entry name" value="DHH"/>
    <property type="match status" value="1"/>
</dbReference>
<dbReference type="EMBL" id="BX571662">
    <property type="protein sequence ID" value="CAE11012.1"/>
    <property type="molecule type" value="Genomic_DNA"/>
</dbReference>
<dbReference type="GO" id="GO:0003676">
    <property type="term" value="F:nucleic acid binding"/>
    <property type="evidence" value="ECO:0007669"/>
    <property type="project" value="InterPro"/>
</dbReference>
<proteinExistence type="predicted"/>
<dbReference type="eggNOG" id="COG0618">
    <property type="taxonomic scope" value="Bacteria"/>
</dbReference>
<evidence type="ECO:0008006" key="5">
    <source>
        <dbReference type="Google" id="ProtNLM"/>
    </source>
</evidence>
<protein>
    <recommendedName>
        <fullName evidence="5">DDH domain-containing protein</fullName>
    </recommendedName>
</protein>
<feature type="domain" description="DHHA1" evidence="2">
    <location>
        <begin position="236"/>
        <end position="314"/>
    </location>
</feature>
<feature type="domain" description="DDH" evidence="1">
    <location>
        <begin position="15"/>
        <end position="153"/>
    </location>
</feature>
<sequence>MDYAQVWERILSFKKIVIITHQKPDGDAIGSALAMHHRLTRLGKKSYLFNLDASRIPLELRFLRESQNFSDKVPANADAWIFLDCANPARTGAPWEEERPWVLNIDHHESNSRFGDVNIVDSSKVATGVVLASFLKAQDRLNKPESEAIYAAILTDSNFFKNDRIDAELFRLCGDLMESGVEPAKINDSLTRSEPLAKIRLLERILSRLALHHDATLASSYLLEEDFQSLGGGVHMLEGMADYPLSLSTVRMGIFAYEIAPKRFKVSLRSQAPHPCNDIAAKLGGGGHPYAAGYISSHSTLEKTLQEALDLCKERLS</sequence>
<dbReference type="Gene3D" id="3.10.310.30">
    <property type="match status" value="1"/>
</dbReference>
<evidence type="ECO:0000313" key="3">
    <source>
        <dbReference type="EMBL" id="CAE11012.1"/>
    </source>
</evidence>
<evidence type="ECO:0000259" key="2">
    <source>
        <dbReference type="Pfam" id="PF02272"/>
    </source>
</evidence>
<dbReference type="KEGG" id="wsu:WS2010"/>
<dbReference type="InterPro" id="IPR001667">
    <property type="entry name" value="DDH_dom"/>
</dbReference>